<gene>
    <name evidence="2" type="ordered locus">Deima_1393</name>
</gene>
<dbReference type="KEGG" id="dmr:Deima_1393"/>
<keyword evidence="1" id="KW-1133">Transmembrane helix</keyword>
<reference evidence="2 3" key="1">
    <citation type="journal article" date="2011" name="Stand. Genomic Sci.">
        <title>Complete genome sequence of Deinococcus maricopensis type strain (LB-34).</title>
        <authorList>
            <person name="Pukall R."/>
            <person name="Zeytun A."/>
            <person name="Lucas S."/>
            <person name="Lapidus A."/>
            <person name="Hammon N."/>
            <person name="Deshpande S."/>
            <person name="Nolan M."/>
            <person name="Cheng J.F."/>
            <person name="Pitluck S."/>
            <person name="Liolios K."/>
            <person name="Pagani I."/>
            <person name="Mikhailova N."/>
            <person name="Ivanova N."/>
            <person name="Mavromatis K."/>
            <person name="Pati A."/>
            <person name="Tapia R."/>
            <person name="Han C."/>
            <person name="Goodwin L."/>
            <person name="Chen A."/>
            <person name="Palaniappan K."/>
            <person name="Land M."/>
            <person name="Hauser L."/>
            <person name="Chang Y.J."/>
            <person name="Jeffries C.D."/>
            <person name="Brambilla E.M."/>
            <person name="Rohde M."/>
            <person name="Goker M."/>
            <person name="Detter J.C."/>
            <person name="Woyke T."/>
            <person name="Bristow J."/>
            <person name="Eisen J.A."/>
            <person name="Markowitz V."/>
            <person name="Hugenholtz P."/>
            <person name="Kyrpides N.C."/>
            <person name="Klenk H.P."/>
        </authorList>
    </citation>
    <scope>NUCLEOTIDE SEQUENCE [LARGE SCALE GENOMIC DNA]</scope>
    <source>
        <strain evidence="3">DSM 21211 / LMG 22137 / NRRL B-23946 / LB-34</strain>
    </source>
</reference>
<dbReference type="HOGENOM" id="CLU_3042631_0_0_0"/>
<dbReference type="Proteomes" id="UP000008635">
    <property type="component" value="Chromosome"/>
</dbReference>
<evidence type="ECO:0000313" key="2">
    <source>
        <dbReference type="EMBL" id="ADV67043.1"/>
    </source>
</evidence>
<feature type="transmembrane region" description="Helical" evidence="1">
    <location>
        <begin position="32"/>
        <end position="53"/>
    </location>
</feature>
<name>E8U7K4_DEIML</name>
<evidence type="ECO:0000256" key="1">
    <source>
        <dbReference type="SAM" id="Phobius"/>
    </source>
</evidence>
<keyword evidence="1" id="KW-0472">Membrane</keyword>
<dbReference type="EMBL" id="CP002454">
    <property type="protein sequence ID" value="ADV67043.1"/>
    <property type="molecule type" value="Genomic_DNA"/>
</dbReference>
<reference evidence="3" key="2">
    <citation type="submission" date="2011-01" db="EMBL/GenBank/DDBJ databases">
        <title>The complete genome of Deinococcus maricopensis DSM 21211.</title>
        <authorList>
            <consortium name="US DOE Joint Genome Institute (JGI-PGF)"/>
            <person name="Lucas S."/>
            <person name="Copeland A."/>
            <person name="Lapidus A."/>
            <person name="Goodwin L."/>
            <person name="Pitluck S."/>
            <person name="Kyrpides N."/>
            <person name="Mavromatis K."/>
            <person name="Pagani I."/>
            <person name="Ivanova N."/>
            <person name="Ovchinnikova G."/>
            <person name="Zeytun A."/>
            <person name="Detter J.C."/>
            <person name="Han C."/>
            <person name="Land M."/>
            <person name="Hauser L."/>
            <person name="Markowitz V."/>
            <person name="Cheng J.-F."/>
            <person name="Hugenholtz P."/>
            <person name="Woyke T."/>
            <person name="Wu D."/>
            <person name="Pukall R."/>
            <person name="Gehrich-Schroeter G."/>
            <person name="Brambilla E."/>
            <person name="Klenk H.-P."/>
            <person name="Eisen J.A."/>
        </authorList>
    </citation>
    <scope>NUCLEOTIDE SEQUENCE [LARGE SCALE GENOMIC DNA]</scope>
    <source>
        <strain evidence="3">DSM 21211 / LMG 22137 / NRRL B-23946 / LB-34</strain>
    </source>
</reference>
<proteinExistence type="predicted"/>
<protein>
    <submittedName>
        <fullName evidence="2">Cation transport ATPase</fullName>
    </submittedName>
</protein>
<evidence type="ECO:0000313" key="3">
    <source>
        <dbReference type="Proteomes" id="UP000008635"/>
    </source>
</evidence>
<keyword evidence="3" id="KW-1185">Reference proteome</keyword>
<keyword evidence="1" id="KW-0812">Transmembrane</keyword>
<accession>E8U7K4</accession>
<sequence length="54" mass="6406">MKVPWRTFAAGRPCYAEEVKEFFNDWWRLLKLIVLSLAVPVVLYLLLLWVGILK</sequence>
<dbReference type="STRING" id="709986.Deima_1393"/>
<organism evidence="2 3">
    <name type="scientific">Deinococcus maricopensis (strain DSM 21211 / LMG 22137 / NRRL B-23946 / LB-34)</name>
    <dbReference type="NCBI Taxonomy" id="709986"/>
    <lineage>
        <taxon>Bacteria</taxon>
        <taxon>Thermotogati</taxon>
        <taxon>Deinococcota</taxon>
        <taxon>Deinococci</taxon>
        <taxon>Deinococcales</taxon>
        <taxon>Deinococcaceae</taxon>
        <taxon>Deinococcus</taxon>
    </lineage>
</organism>
<dbReference type="AlphaFoldDB" id="E8U7K4"/>